<evidence type="ECO:0000256" key="3">
    <source>
        <dbReference type="ARBA" id="ARBA00022448"/>
    </source>
</evidence>
<dbReference type="SUPFAM" id="SSF53850">
    <property type="entry name" value="Periplasmic binding protein-like II"/>
    <property type="match status" value="1"/>
</dbReference>
<feature type="signal peptide" evidence="5">
    <location>
        <begin position="1"/>
        <end position="20"/>
    </location>
</feature>
<dbReference type="PANTHER" id="PTHR30290">
    <property type="entry name" value="PERIPLASMIC BINDING COMPONENT OF ABC TRANSPORTER"/>
    <property type="match status" value="1"/>
</dbReference>
<dbReference type="GO" id="GO:0015833">
    <property type="term" value="P:peptide transport"/>
    <property type="evidence" value="ECO:0007669"/>
    <property type="project" value="TreeGrafter"/>
</dbReference>
<dbReference type="InterPro" id="IPR039424">
    <property type="entry name" value="SBP_5"/>
</dbReference>
<dbReference type="AlphaFoldDB" id="G0GDR9"/>
<dbReference type="GO" id="GO:0030288">
    <property type="term" value="C:outer membrane-bounded periplasmic space"/>
    <property type="evidence" value="ECO:0007669"/>
    <property type="project" value="UniProtKB-ARBA"/>
</dbReference>
<feature type="domain" description="Solute-binding protein family 5" evidence="6">
    <location>
        <begin position="71"/>
        <end position="431"/>
    </location>
</feature>
<dbReference type="STRING" id="869211.Spith_1941"/>
<dbReference type="EMBL" id="CP002903">
    <property type="protein sequence ID" value="AEJ62199.1"/>
    <property type="molecule type" value="Genomic_DNA"/>
</dbReference>
<dbReference type="KEGG" id="stq:Spith_1941"/>
<reference evidence="7 8" key="1">
    <citation type="submission" date="2011-06" db="EMBL/GenBank/DDBJ databases">
        <title>The complete genome of Spirochaeta thermophila DSM 6578.</title>
        <authorList>
            <consortium name="US DOE Joint Genome Institute (JGI-PGF)"/>
            <person name="Lucas S."/>
            <person name="Lapidus A."/>
            <person name="Bruce D."/>
            <person name="Goodwin L."/>
            <person name="Pitluck S."/>
            <person name="Peters L."/>
            <person name="Kyrpides N."/>
            <person name="Mavromatis K."/>
            <person name="Ivanova N."/>
            <person name="Mikailova N."/>
            <person name="Pagani I."/>
            <person name="Chertkov O."/>
            <person name="Detter J.C."/>
            <person name="Tapia R."/>
            <person name="Han C."/>
            <person name="Land M."/>
            <person name="Hauser L."/>
            <person name="Markowitz V."/>
            <person name="Cheng J.-F."/>
            <person name="Hugenholtz P."/>
            <person name="Woyke T."/>
            <person name="Wu D."/>
            <person name="Spring S."/>
            <person name="Merkhoffer B."/>
            <person name="Schneider S."/>
            <person name="Klenk H.-P."/>
            <person name="Eisen J.A."/>
        </authorList>
    </citation>
    <scope>NUCLEOTIDE SEQUENCE [LARGE SCALE GENOMIC DNA]</scope>
    <source>
        <strain evidence="8">ATCC 700085 / DSM 6578 / Z-1203</strain>
    </source>
</reference>
<dbReference type="Gene3D" id="3.90.76.10">
    <property type="entry name" value="Dipeptide-binding Protein, Domain 1"/>
    <property type="match status" value="1"/>
</dbReference>
<name>G0GDR9_WINT7</name>
<evidence type="ECO:0000313" key="7">
    <source>
        <dbReference type="EMBL" id="AEJ62199.1"/>
    </source>
</evidence>
<sequence length="542" mass="61006">MKRVPVILLIFSLFAPLATAGEEARGQEFVVNILPSPSNLNPQRISTTNEAQIALALFEGLLTYHPSTLGPMPGVARKWEWNKDYTRITFYLRENARFSDGTPITAAHFRESWLYLIAHNLPYASLLDVITGARALREGKGSPEEVGIVAKDPHTLVLTLTNPAPYILKFLPHTAFAPVASGMDLSRTWAPSRDLVGNGPYRILKVEKDRLVLEKNPQYWDQESVKIPRLVITSYDDPERVMRLFNGDAIHWVADGYDLSLLNNRKALVLNPLFATTFYFFNASTPPFDDPRVRRALALLVPWDELRSSDRYFFPTSHLVPQIPGYPEVAGITEPDEETALSLLQEAGFPEGKGLPVITCYAVEGGQEEIDILTRLWRERLGLQVQVKAFTSMQAYFNAMEKAPSFHLASITWVGDFPDPLTFLSLWESGGSLNYARFSSPEYDELLREANTTQGKERYSLLARAEEFLISESAVILPIAHSPALNLVDLDWIGGWYPNPLDIHPFHTLEFLPTELGPGVVRSEERGGIPQRLLFLTRSRKE</sequence>
<dbReference type="PANTHER" id="PTHR30290:SF10">
    <property type="entry name" value="PERIPLASMIC OLIGOPEPTIDE-BINDING PROTEIN-RELATED"/>
    <property type="match status" value="1"/>
</dbReference>
<dbReference type="Gene3D" id="3.10.105.10">
    <property type="entry name" value="Dipeptide-binding Protein, Domain 3"/>
    <property type="match status" value="1"/>
</dbReference>
<feature type="chain" id="PRO_5003400142" evidence="5">
    <location>
        <begin position="21"/>
        <end position="542"/>
    </location>
</feature>
<dbReference type="GO" id="GO:1904680">
    <property type="term" value="F:peptide transmembrane transporter activity"/>
    <property type="evidence" value="ECO:0007669"/>
    <property type="project" value="TreeGrafter"/>
</dbReference>
<protein>
    <submittedName>
        <fullName evidence="7">ABC-type transporter, periplasmic subunit</fullName>
    </submittedName>
</protein>
<gene>
    <name evidence="7" type="ordered locus">Spith_1941</name>
</gene>
<dbReference type="OrthoDB" id="9801912at2"/>
<dbReference type="Proteomes" id="UP000007254">
    <property type="component" value="Chromosome"/>
</dbReference>
<evidence type="ECO:0000256" key="2">
    <source>
        <dbReference type="ARBA" id="ARBA00005695"/>
    </source>
</evidence>
<dbReference type="RefSeq" id="WP_014625522.1">
    <property type="nucleotide sequence ID" value="NC_017583.1"/>
</dbReference>
<keyword evidence="4 5" id="KW-0732">Signal</keyword>
<evidence type="ECO:0000256" key="5">
    <source>
        <dbReference type="SAM" id="SignalP"/>
    </source>
</evidence>
<dbReference type="InterPro" id="IPR030678">
    <property type="entry name" value="Peptide/Ni-bd"/>
</dbReference>
<organism evidence="7 8">
    <name type="scientific">Winmispira thermophila (strain ATCC 700085 / DSM 6578 / Z-1203)</name>
    <name type="common">Spirochaeta thermophila</name>
    <dbReference type="NCBI Taxonomy" id="869211"/>
    <lineage>
        <taxon>Bacteria</taxon>
        <taxon>Pseudomonadati</taxon>
        <taxon>Spirochaetota</taxon>
        <taxon>Spirochaetia</taxon>
        <taxon>Winmispirales</taxon>
        <taxon>Winmispiraceae</taxon>
        <taxon>Winmispira</taxon>
    </lineage>
</organism>
<dbReference type="InterPro" id="IPR000914">
    <property type="entry name" value="SBP_5_dom"/>
</dbReference>
<keyword evidence="8" id="KW-1185">Reference proteome</keyword>
<evidence type="ECO:0000256" key="4">
    <source>
        <dbReference type="ARBA" id="ARBA00022729"/>
    </source>
</evidence>
<dbReference type="Pfam" id="PF00496">
    <property type="entry name" value="SBP_bac_5"/>
    <property type="match status" value="1"/>
</dbReference>
<dbReference type="Gene3D" id="3.40.190.10">
    <property type="entry name" value="Periplasmic binding protein-like II"/>
    <property type="match status" value="1"/>
</dbReference>
<evidence type="ECO:0000259" key="6">
    <source>
        <dbReference type="Pfam" id="PF00496"/>
    </source>
</evidence>
<proteinExistence type="inferred from homology"/>
<evidence type="ECO:0000313" key="8">
    <source>
        <dbReference type="Proteomes" id="UP000007254"/>
    </source>
</evidence>
<dbReference type="HOGENOM" id="CLU_017028_0_3_12"/>
<dbReference type="GO" id="GO:0043190">
    <property type="term" value="C:ATP-binding cassette (ABC) transporter complex"/>
    <property type="evidence" value="ECO:0007669"/>
    <property type="project" value="InterPro"/>
</dbReference>
<comment type="similarity">
    <text evidence="2">Belongs to the bacterial solute-binding protein 5 family.</text>
</comment>
<evidence type="ECO:0000256" key="1">
    <source>
        <dbReference type="ARBA" id="ARBA00004196"/>
    </source>
</evidence>
<dbReference type="CDD" id="cd08504">
    <property type="entry name" value="PBP2_OppA"/>
    <property type="match status" value="1"/>
</dbReference>
<dbReference type="PIRSF" id="PIRSF002741">
    <property type="entry name" value="MppA"/>
    <property type="match status" value="1"/>
</dbReference>
<keyword evidence="3" id="KW-0813">Transport</keyword>
<comment type="subcellular location">
    <subcellularLocation>
        <location evidence="1">Cell envelope</location>
    </subcellularLocation>
</comment>
<accession>G0GDR9</accession>